<dbReference type="RefSeq" id="WP_331218700.1">
    <property type="nucleotide sequence ID" value="NZ_JAZGQK010000046.1"/>
</dbReference>
<feature type="region of interest" description="Disordered" evidence="1">
    <location>
        <begin position="45"/>
        <end position="69"/>
    </location>
</feature>
<protein>
    <recommendedName>
        <fullName evidence="4">Glycosyltransferase 2-like domain-containing protein</fullName>
    </recommendedName>
</protein>
<dbReference type="CDD" id="cd00761">
    <property type="entry name" value="Glyco_tranf_GTA_type"/>
    <property type="match status" value="1"/>
</dbReference>
<evidence type="ECO:0000313" key="3">
    <source>
        <dbReference type="Proteomes" id="UP001332243"/>
    </source>
</evidence>
<organism evidence="2 3">
    <name type="scientific">Plantactinospora sonchi</name>
    <dbReference type="NCBI Taxonomy" id="1544735"/>
    <lineage>
        <taxon>Bacteria</taxon>
        <taxon>Bacillati</taxon>
        <taxon>Actinomycetota</taxon>
        <taxon>Actinomycetes</taxon>
        <taxon>Micromonosporales</taxon>
        <taxon>Micromonosporaceae</taxon>
        <taxon>Plantactinospora</taxon>
    </lineage>
</organism>
<gene>
    <name evidence="2" type="ORF">V1633_36215</name>
</gene>
<dbReference type="EMBL" id="JAZGQK010000046">
    <property type="protein sequence ID" value="MEE6263909.1"/>
    <property type="molecule type" value="Genomic_DNA"/>
</dbReference>
<reference evidence="2 3" key="1">
    <citation type="submission" date="2024-01" db="EMBL/GenBank/DDBJ databases">
        <title>Genome insights into Plantactinospora sonchi sp. nov.</title>
        <authorList>
            <person name="Wang L."/>
        </authorList>
    </citation>
    <scope>NUCLEOTIDE SEQUENCE [LARGE SCALE GENOMIC DNA]</scope>
    <source>
        <strain evidence="2 3">NEAU-QY2</strain>
    </source>
</reference>
<sequence>MPTSDNPEKYLRWRVVAGEPHHRRHRRWPVAMLGSGLTEITDPMAGGRAAAPGGQAGVGTGGRLGDGGRPGPVRPWHRVFVVRMAVAAQSVTWLRHLLDQPVSQARVRQVQIVVDEWQIPQRSWSGRLGPLPHLLAQRIRMPRHDQGRAAIELELRWSVPLRSVLAAVLPLLTPVRPLPAPASPDVTAHDVVPDWLGAGPNIAVIAGELPGNPEIRPYDLVIRPDDTTPVMATPVQPTTGQETTGEPAVDGDATTPAVEGDATSERSADPVVARVPVEEAYRAVLVVDPGPVLIDVEHAVPLGRYGPFGPDAPRAELILPVGSAAPGWRIVGPDGLDLSGRPDRGWLTEREWAALAGIGLLECRSVPGLRPAQETALLLRLVAAGVPVHSPVLPPACRAQLAREVADLLVGELPDRHATSLDWETRAVRQRRAVLRRHGRAFALTGLAGPAFPGLGAVPPVSAILVTRRLAEVPAAVAAIEAQSYPDLEIVLCLHGVTLPDDLRSRLAGCRRPLEIHEVPAGHSFGAALGEATARARGSLVTKFDDDDTYGPEHVWDLVLARHHSGATLVGKAAEFVHLEALNTTVRRDAGAPESFTTAVAGGTMLLARGDLEQVGGWRPVPRSVDRGLIDRVRRAGGLIYRTHPLGYVYHRRSTGHTWDPGLEYFLRGSGTQWPGLPVHTEFGTEQLGERVNGGGAARAGRS</sequence>
<feature type="compositionally biased region" description="Polar residues" evidence="1">
    <location>
        <begin position="235"/>
        <end position="244"/>
    </location>
</feature>
<proteinExistence type="predicted"/>
<name>A0ABU7S544_9ACTN</name>
<evidence type="ECO:0000256" key="1">
    <source>
        <dbReference type="SAM" id="MobiDB-lite"/>
    </source>
</evidence>
<keyword evidence="3" id="KW-1185">Reference proteome</keyword>
<evidence type="ECO:0000313" key="2">
    <source>
        <dbReference type="EMBL" id="MEE6263909.1"/>
    </source>
</evidence>
<feature type="region of interest" description="Disordered" evidence="1">
    <location>
        <begin position="234"/>
        <end position="269"/>
    </location>
</feature>
<evidence type="ECO:0008006" key="4">
    <source>
        <dbReference type="Google" id="ProtNLM"/>
    </source>
</evidence>
<dbReference type="Proteomes" id="UP001332243">
    <property type="component" value="Unassembled WGS sequence"/>
</dbReference>
<accession>A0ABU7S544</accession>
<dbReference type="InterPro" id="IPR029044">
    <property type="entry name" value="Nucleotide-diphossugar_trans"/>
</dbReference>
<comment type="caution">
    <text evidence="2">The sequence shown here is derived from an EMBL/GenBank/DDBJ whole genome shotgun (WGS) entry which is preliminary data.</text>
</comment>
<dbReference type="SUPFAM" id="SSF53448">
    <property type="entry name" value="Nucleotide-diphospho-sugar transferases"/>
    <property type="match status" value="1"/>
</dbReference>
<feature type="compositionally biased region" description="Gly residues" evidence="1">
    <location>
        <begin position="54"/>
        <end position="69"/>
    </location>
</feature>
<dbReference type="Gene3D" id="3.90.550.10">
    <property type="entry name" value="Spore Coat Polysaccharide Biosynthesis Protein SpsA, Chain A"/>
    <property type="match status" value="1"/>
</dbReference>